<dbReference type="SUPFAM" id="SSF52047">
    <property type="entry name" value="RNI-like"/>
    <property type="match status" value="1"/>
</dbReference>
<organism evidence="2 4">
    <name type="scientific">Adineta steineri</name>
    <dbReference type="NCBI Taxonomy" id="433720"/>
    <lineage>
        <taxon>Eukaryota</taxon>
        <taxon>Metazoa</taxon>
        <taxon>Spiralia</taxon>
        <taxon>Gnathifera</taxon>
        <taxon>Rotifera</taxon>
        <taxon>Eurotatoria</taxon>
        <taxon>Bdelloidea</taxon>
        <taxon>Adinetida</taxon>
        <taxon>Adinetidae</taxon>
        <taxon>Adineta</taxon>
    </lineage>
</organism>
<dbReference type="Proteomes" id="UP000663844">
    <property type="component" value="Unassembled WGS sequence"/>
</dbReference>
<gene>
    <name evidence="1" type="ORF">JYZ213_LOCUS22099</name>
    <name evidence="3" type="ORF">KXQ929_LOCUS11810</name>
    <name evidence="2" type="ORF">OXD698_LOCUS8199</name>
</gene>
<evidence type="ECO:0008006" key="5">
    <source>
        <dbReference type="Google" id="ProtNLM"/>
    </source>
</evidence>
<dbReference type="InterPro" id="IPR032675">
    <property type="entry name" value="LRR_dom_sf"/>
</dbReference>
<dbReference type="EMBL" id="CAJOBB010000592">
    <property type="protein sequence ID" value="CAF3712116.1"/>
    <property type="molecule type" value="Genomic_DNA"/>
</dbReference>
<accession>A0A818QG15</accession>
<dbReference type="EMBL" id="CAJOAZ010000390">
    <property type="protein sequence ID" value="CAF3635956.1"/>
    <property type="molecule type" value="Genomic_DNA"/>
</dbReference>
<evidence type="ECO:0000313" key="4">
    <source>
        <dbReference type="Proteomes" id="UP000663844"/>
    </source>
</evidence>
<dbReference type="Gene3D" id="3.80.10.10">
    <property type="entry name" value="Ribonuclease Inhibitor"/>
    <property type="match status" value="1"/>
</dbReference>
<dbReference type="EMBL" id="CAJNOG010000248">
    <property type="protein sequence ID" value="CAF1114083.1"/>
    <property type="molecule type" value="Genomic_DNA"/>
</dbReference>
<name>A0A818QG15_9BILA</name>
<evidence type="ECO:0000313" key="1">
    <source>
        <dbReference type="EMBL" id="CAF1114083.1"/>
    </source>
</evidence>
<comment type="caution">
    <text evidence="2">The sequence shown here is derived from an EMBL/GenBank/DDBJ whole genome shotgun (WGS) entry which is preliminary data.</text>
</comment>
<evidence type="ECO:0000313" key="3">
    <source>
        <dbReference type="EMBL" id="CAF3712116.1"/>
    </source>
</evidence>
<evidence type="ECO:0000313" key="2">
    <source>
        <dbReference type="EMBL" id="CAF3635956.1"/>
    </source>
</evidence>
<protein>
    <recommendedName>
        <fullName evidence="5">F-box domain-containing protein</fullName>
    </recommendedName>
</protein>
<dbReference type="Proteomes" id="UP000663845">
    <property type="component" value="Unassembled WGS sequence"/>
</dbReference>
<reference evidence="2" key="1">
    <citation type="submission" date="2021-02" db="EMBL/GenBank/DDBJ databases">
        <authorList>
            <person name="Nowell W R."/>
        </authorList>
    </citation>
    <scope>NUCLEOTIDE SEQUENCE</scope>
</reference>
<proteinExistence type="predicted"/>
<sequence>MIFEVLANELLLDIFEYLDVVTLFRAFYNLNNRVNILLLAYDRDYHLDDRLVFQYQFNFSTKSFLSSVVEQIISLRLSYINNENCEEMDLFVFSGLDLTQLIYLRSISLCYINTKQRLHKIIIDCQNLPHLTYLKIIKCHSNFMNSLDFSNSIWSLSKLTHCCIDIQNSFCLPTVISLSLKYVSISCLDWSMSDIIPLCQHTPYLQSLNIPLNKLTDSYSGRLPSFLSITMLKLSNVQSSYVLTTILKSLPNLTHLKVNTSYIDYDGYRWSRIINDFLPKLKFFHLKMHVHFCDEKNTQERINQLIDSFRTRFWIENHQWFIQCDCISKDNHTCILLHTLPYTFSSDRDSMIIFVNNN</sequence>
<dbReference type="Proteomes" id="UP000663868">
    <property type="component" value="Unassembled WGS sequence"/>
</dbReference>
<dbReference type="AlphaFoldDB" id="A0A818QG15"/>